<dbReference type="EMBL" id="SWCJ01000015">
    <property type="protein sequence ID" value="TKB52014.1"/>
    <property type="molecule type" value="Genomic_DNA"/>
</dbReference>
<protein>
    <submittedName>
        <fullName evidence="2">Uncharacterized protein</fullName>
    </submittedName>
</protein>
<evidence type="ECO:0000313" key="2">
    <source>
        <dbReference type="EMBL" id="TKB52014.1"/>
    </source>
</evidence>
<comment type="caution">
    <text evidence="2">The sequence shown here is derived from an EMBL/GenBank/DDBJ whole genome shotgun (WGS) entry which is preliminary data.</text>
</comment>
<sequence>MAQRPLVLNLETPLDTGVRRQNVGTDGNVKSALIEKTFQQFPDARQGPAPLNLKTEKPLATDVRSKH</sequence>
<gene>
    <name evidence="2" type="ORF">FCL42_16485</name>
</gene>
<organism evidence="2 3">
    <name type="scientific">Ferrimonas aestuarii</name>
    <dbReference type="NCBI Taxonomy" id="2569539"/>
    <lineage>
        <taxon>Bacteria</taxon>
        <taxon>Pseudomonadati</taxon>
        <taxon>Pseudomonadota</taxon>
        <taxon>Gammaproteobacteria</taxon>
        <taxon>Alteromonadales</taxon>
        <taxon>Ferrimonadaceae</taxon>
        <taxon>Ferrimonas</taxon>
    </lineage>
</organism>
<dbReference type="RefSeq" id="WP_136864528.1">
    <property type="nucleotide sequence ID" value="NZ_SWCJ01000015.1"/>
</dbReference>
<dbReference type="Proteomes" id="UP000305675">
    <property type="component" value="Unassembled WGS sequence"/>
</dbReference>
<name>A0A4U1BMD4_9GAMM</name>
<reference evidence="2 3" key="1">
    <citation type="submission" date="2019-04" db="EMBL/GenBank/DDBJ databases">
        <authorList>
            <person name="Hwang J.C."/>
        </authorList>
    </citation>
    <scope>NUCLEOTIDE SEQUENCE [LARGE SCALE GENOMIC DNA]</scope>
    <source>
        <strain evidence="2 3">IMCC35002</strain>
    </source>
</reference>
<accession>A0A4U1BMD4</accession>
<keyword evidence="3" id="KW-1185">Reference proteome</keyword>
<proteinExistence type="predicted"/>
<dbReference type="AlphaFoldDB" id="A0A4U1BMD4"/>
<evidence type="ECO:0000256" key="1">
    <source>
        <dbReference type="SAM" id="MobiDB-lite"/>
    </source>
</evidence>
<feature type="region of interest" description="Disordered" evidence="1">
    <location>
        <begin position="43"/>
        <end position="67"/>
    </location>
</feature>
<evidence type="ECO:0000313" key="3">
    <source>
        <dbReference type="Proteomes" id="UP000305675"/>
    </source>
</evidence>